<reference evidence="1 4" key="3">
    <citation type="submission" date="2019-12" db="EMBL/GenBank/DDBJ databases">
        <title>Draft Genome Sequences of Six Type Strains of the Genus Massilia.</title>
        <authorList>
            <person name="Miess H."/>
            <person name="Frediansyah A."/>
            <person name="Goeker M."/>
            <person name="Gross H."/>
        </authorList>
    </citation>
    <scope>NUCLEOTIDE SEQUENCE [LARGE SCALE GENOMIC DNA]</scope>
    <source>
        <strain evidence="1 4">DSM 26639</strain>
    </source>
</reference>
<protein>
    <recommendedName>
        <fullName evidence="5">PEP-CTERM sorting domain-containing protein</fullName>
    </recommendedName>
</protein>
<evidence type="ECO:0000313" key="1">
    <source>
        <dbReference type="EMBL" id="QGZ39417.1"/>
    </source>
</evidence>
<keyword evidence="4" id="KW-1185">Reference proteome</keyword>
<evidence type="ECO:0000313" key="2">
    <source>
        <dbReference type="EMBL" id="TWI48291.1"/>
    </source>
</evidence>
<dbReference type="Proteomes" id="UP000437862">
    <property type="component" value="Chromosome"/>
</dbReference>
<accession>A0A562PV16</accession>
<name>A0A562PV16_9BURK</name>
<sequence>MPFSPRMLAVLLATTAGLLPHGGAAASHIELAGRLDSTVAEYADWRAPAMEADGIDALPETPAEAIFVFDTVALAAPWSSPAPAPYGIAVDAATPLPAAVPDAPQHDPAEPGTWGVLAVALLAVALAGRGKRGQGPFDPS</sequence>
<gene>
    <name evidence="1" type="ORF">GO485_10395</name>
    <name evidence="2" type="ORF">IP92_01679</name>
</gene>
<dbReference type="EMBL" id="VLKW01000003">
    <property type="protein sequence ID" value="TWI48291.1"/>
    <property type="molecule type" value="Genomic_DNA"/>
</dbReference>
<dbReference type="RefSeq" id="WP_145874111.1">
    <property type="nucleotide sequence ID" value="NZ_CP046904.1"/>
</dbReference>
<dbReference type="AlphaFoldDB" id="A0A562PV16"/>
<reference evidence="2" key="2">
    <citation type="submission" date="2019-07" db="EMBL/GenBank/DDBJ databases">
        <authorList>
            <person name="Whitman W."/>
            <person name="Huntemann M."/>
            <person name="Clum A."/>
            <person name="Pillay M."/>
            <person name="Palaniappan K."/>
            <person name="Varghese N."/>
            <person name="Mikhailova N."/>
            <person name="Stamatis D."/>
            <person name="Reddy T."/>
            <person name="Daum C."/>
            <person name="Shapiro N."/>
            <person name="Ivanova N."/>
            <person name="Kyrpides N."/>
            <person name="Woyke T."/>
        </authorList>
    </citation>
    <scope>NUCLEOTIDE SEQUENCE</scope>
    <source>
        <strain evidence="2">CGMCC 1.10685</strain>
    </source>
</reference>
<reference evidence="2 3" key="1">
    <citation type="journal article" date="2015" name="Stand. Genomic Sci.">
        <title>Genomic Encyclopedia of Bacterial and Archaeal Type Strains, Phase III: the genomes of soil and plant-associated and newly described type strains.</title>
        <authorList>
            <person name="Whitman W.B."/>
            <person name="Woyke T."/>
            <person name="Klenk H.P."/>
            <person name="Zhou Y."/>
            <person name="Lilburn T.G."/>
            <person name="Beck B.J."/>
            <person name="De Vos P."/>
            <person name="Vandamme P."/>
            <person name="Eisen J.A."/>
            <person name="Garrity G."/>
            <person name="Hugenholtz P."/>
            <person name="Kyrpides N.C."/>
        </authorList>
    </citation>
    <scope>NUCLEOTIDE SEQUENCE [LARGE SCALE GENOMIC DNA]</scope>
    <source>
        <strain evidence="2 3">CGMCC 1.10685</strain>
    </source>
</reference>
<proteinExistence type="predicted"/>
<evidence type="ECO:0000313" key="4">
    <source>
        <dbReference type="Proteomes" id="UP000437862"/>
    </source>
</evidence>
<organism evidence="2 3">
    <name type="scientific">Pseudoduganella flava</name>
    <dbReference type="NCBI Taxonomy" id="871742"/>
    <lineage>
        <taxon>Bacteria</taxon>
        <taxon>Pseudomonadati</taxon>
        <taxon>Pseudomonadota</taxon>
        <taxon>Betaproteobacteria</taxon>
        <taxon>Burkholderiales</taxon>
        <taxon>Oxalobacteraceae</taxon>
        <taxon>Telluria group</taxon>
        <taxon>Pseudoduganella</taxon>
    </lineage>
</organism>
<evidence type="ECO:0000313" key="3">
    <source>
        <dbReference type="Proteomes" id="UP000315112"/>
    </source>
</evidence>
<dbReference type="Proteomes" id="UP000315112">
    <property type="component" value="Unassembled WGS sequence"/>
</dbReference>
<dbReference type="EMBL" id="CP046904">
    <property type="protein sequence ID" value="QGZ39417.1"/>
    <property type="molecule type" value="Genomic_DNA"/>
</dbReference>
<evidence type="ECO:0008006" key="5">
    <source>
        <dbReference type="Google" id="ProtNLM"/>
    </source>
</evidence>